<protein>
    <submittedName>
        <fullName evidence="1">Uncharacterized protein</fullName>
    </submittedName>
</protein>
<dbReference type="AlphaFoldDB" id="A0A3P6E5M2"/>
<accession>A0A3P6E5M2</accession>
<gene>
    <name evidence="1" type="ORF">BOLC9T58609H</name>
</gene>
<proteinExistence type="predicted"/>
<reference evidence="1" key="1">
    <citation type="submission" date="2018-11" db="EMBL/GenBank/DDBJ databases">
        <authorList>
            <consortium name="Genoscope - CEA"/>
            <person name="William W."/>
        </authorList>
    </citation>
    <scope>NUCLEOTIDE SEQUENCE</scope>
</reference>
<evidence type="ECO:0000313" key="1">
    <source>
        <dbReference type="EMBL" id="VDD33286.1"/>
    </source>
</evidence>
<dbReference type="EMBL" id="LR031875">
    <property type="protein sequence ID" value="VDD33286.1"/>
    <property type="molecule type" value="Genomic_DNA"/>
</dbReference>
<name>A0A3P6E5M2_BRAOL</name>
<organism evidence="1">
    <name type="scientific">Brassica oleracea</name>
    <name type="common">Wild cabbage</name>
    <dbReference type="NCBI Taxonomy" id="3712"/>
    <lineage>
        <taxon>Eukaryota</taxon>
        <taxon>Viridiplantae</taxon>
        <taxon>Streptophyta</taxon>
        <taxon>Embryophyta</taxon>
        <taxon>Tracheophyta</taxon>
        <taxon>Spermatophyta</taxon>
        <taxon>Magnoliopsida</taxon>
        <taxon>eudicotyledons</taxon>
        <taxon>Gunneridae</taxon>
        <taxon>Pentapetalae</taxon>
        <taxon>rosids</taxon>
        <taxon>malvids</taxon>
        <taxon>Brassicales</taxon>
        <taxon>Brassicaceae</taxon>
        <taxon>Brassiceae</taxon>
        <taxon>Brassica</taxon>
    </lineage>
</organism>
<sequence length="122" mass="13795">MASKALNNTANDSKQQITAISDLKPKHTTKMVHVKVLHSWSQNINHGGGETLEFRLLMRMGIKFMQAAKRLTLRVKEDFFWLEYGATSETSKSGLLEEHIAQQTISTRFHSIKQQSLLGPIS</sequence>